<feature type="region of interest" description="Disordered" evidence="1">
    <location>
        <begin position="103"/>
        <end position="166"/>
    </location>
</feature>
<evidence type="ECO:0000256" key="1">
    <source>
        <dbReference type="SAM" id="MobiDB-lite"/>
    </source>
</evidence>
<reference evidence="2 3" key="1">
    <citation type="submission" date="2014-06" db="EMBL/GenBank/DDBJ databases">
        <title>Evolutionary Origins and Diversification of the Mycorrhizal Mutualists.</title>
        <authorList>
            <consortium name="DOE Joint Genome Institute"/>
            <consortium name="Mycorrhizal Genomics Consortium"/>
            <person name="Kohler A."/>
            <person name="Kuo A."/>
            <person name="Nagy L.G."/>
            <person name="Floudas D."/>
            <person name="Copeland A."/>
            <person name="Barry K.W."/>
            <person name="Cichocki N."/>
            <person name="Veneault-Fourrey C."/>
            <person name="LaButti K."/>
            <person name="Lindquist E.A."/>
            <person name="Lipzen A."/>
            <person name="Lundell T."/>
            <person name="Morin E."/>
            <person name="Murat C."/>
            <person name="Riley R."/>
            <person name="Ohm R."/>
            <person name="Sun H."/>
            <person name="Tunlid A."/>
            <person name="Henrissat B."/>
            <person name="Grigoriev I.V."/>
            <person name="Hibbett D.S."/>
            <person name="Martin F."/>
        </authorList>
    </citation>
    <scope>NUCLEOTIDE SEQUENCE [LARGE SCALE GENOMIC DNA]</scope>
    <source>
        <strain evidence="2 3">SS14</strain>
    </source>
</reference>
<evidence type="ECO:0000313" key="2">
    <source>
        <dbReference type="EMBL" id="KIJ24753.1"/>
    </source>
</evidence>
<name>A0A0C9T714_SPHS4</name>
<evidence type="ECO:0000313" key="3">
    <source>
        <dbReference type="Proteomes" id="UP000054279"/>
    </source>
</evidence>
<accession>A0A0C9T714</accession>
<sequence length="351" mass="38929">MASPANFAVSTASDILSELLGAVDEQIIRAYRAKHIAPAIWRAAPEHFSVENARNWVQLQPFLDFVAQISQQPVPRTPKHSRPLPDSSSPGFIMAEDALEHLDPDYNSEHPSKRRHIQQNSSSSPPSSPTPQFRQPPAAEPPAVASVTPASAETVKPVKNHRSGKKITQTEKHIAANRVQISRKQWVDGIFHVTALQESWPVPNDGKMYAYIVDLTGSSLVFKDSKGEASQWLTSSRMRCVSSIFLFRKFCNILFAIYSGALMAGKVVRAVTRADRQLSTFWVMWNVNGPPTGAGVHFYAPFEIRSSGKDISDGNMISNLSGSFSIMTWKITLLSTIHRLDMLSGELYPQF</sequence>
<gene>
    <name evidence="2" type="ORF">M422DRAFT_39030</name>
</gene>
<dbReference type="AlphaFoldDB" id="A0A0C9T714"/>
<organism evidence="2 3">
    <name type="scientific">Sphaerobolus stellatus (strain SS14)</name>
    <dbReference type="NCBI Taxonomy" id="990650"/>
    <lineage>
        <taxon>Eukaryota</taxon>
        <taxon>Fungi</taxon>
        <taxon>Dikarya</taxon>
        <taxon>Basidiomycota</taxon>
        <taxon>Agaricomycotina</taxon>
        <taxon>Agaricomycetes</taxon>
        <taxon>Phallomycetidae</taxon>
        <taxon>Geastrales</taxon>
        <taxon>Sphaerobolaceae</taxon>
        <taxon>Sphaerobolus</taxon>
    </lineage>
</organism>
<feature type="region of interest" description="Disordered" evidence="1">
    <location>
        <begin position="73"/>
        <end position="92"/>
    </location>
</feature>
<dbReference type="HOGENOM" id="CLU_790285_0_0_1"/>
<protein>
    <submittedName>
        <fullName evidence="2">Uncharacterized protein</fullName>
    </submittedName>
</protein>
<dbReference type="Proteomes" id="UP000054279">
    <property type="component" value="Unassembled WGS sequence"/>
</dbReference>
<feature type="compositionally biased region" description="Low complexity" evidence="1">
    <location>
        <begin position="118"/>
        <end position="154"/>
    </location>
</feature>
<proteinExistence type="predicted"/>
<keyword evidence="3" id="KW-1185">Reference proteome</keyword>
<dbReference type="EMBL" id="KN837460">
    <property type="protein sequence ID" value="KIJ24753.1"/>
    <property type="molecule type" value="Genomic_DNA"/>
</dbReference>